<reference evidence="14" key="1">
    <citation type="submission" date="2021-04" db="EMBL/GenBank/DDBJ databases">
        <title>Genome based classification of Actinospica acidithermotolerans sp. nov., an actinobacterium isolated from an Indonesian hot spring.</title>
        <authorList>
            <person name="Kusuma A.B."/>
            <person name="Putra K.E."/>
            <person name="Nafisah S."/>
            <person name="Loh J."/>
            <person name="Nouioui I."/>
            <person name="Goodfellow M."/>
        </authorList>
    </citation>
    <scope>NUCLEOTIDE SEQUENCE</scope>
    <source>
        <strain evidence="14">MGRD01-02</strain>
    </source>
</reference>
<evidence type="ECO:0000256" key="4">
    <source>
        <dbReference type="ARBA" id="ARBA00022553"/>
    </source>
</evidence>
<dbReference type="GO" id="GO:0000155">
    <property type="term" value="F:phosphorelay sensor kinase activity"/>
    <property type="evidence" value="ECO:0007669"/>
    <property type="project" value="InterPro"/>
</dbReference>
<dbReference type="PANTHER" id="PTHR45436:SF16">
    <property type="entry name" value="HISTIDINE KINASE"/>
    <property type="match status" value="1"/>
</dbReference>
<dbReference type="InterPro" id="IPR003594">
    <property type="entry name" value="HATPase_dom"/>
</dbReference>
<name>A0A941EC89_9ACTN</name>
<dbReference type="InterPro" id="IPR005467">
    <property type="entry name" value="His_kinase_dom"/>
</dbReference>
<comment type="caution">
    <text evidence="14">The sequence shown here is derived from an EMBL/GenBank/DDBJ whole genome shotgun (WGS) entry which is preliminary data.</text>
</comment>
<protein>
    <recommendedName>
        <fullName evidence="3">histidine kinase</fullName>
        <ecNumber evidence="3">2.7.13.3</ecNumber>
    </recommendedName>
</protein>
<dbReference type="SUPFAM" id="SSF55874">
    <property type="entry name" value="ATPase domain of HSP90 chaperone/DNA topoisomerase II/histidine kinase"/>
    <property type="match status" value="1"/>
</dbReference>
<organism evidence="14 15">
    <name type="scientific">Actinospica acidithermotolerans</name>
    <dbReference type="NCBI Taxonomy" id="2828514"/>
    <lineage>
        <taxon>Bacteria</taxon>
        <taxon>Bacillati</taxon>
        <taxon>Actinomycetota</taxon>
        <taxon>Actinomycetes</taxon>
        <taxon>Catenulisporales</taxon>
        <taxon>Actinospicaceae</taxon>
        <taxon>Actinospica</taxon>
    </lineage>
</organism>
<dbReference type="Gene3D" id="3.30.565.10">
    <property type="entry name" value="Histidine kinase-like ATPase, C-terminal domain"/>
    <property type="match status" value="1"/>
</dbReference>
<comment type="catalytic activity">
    <reaction evidence="1">
        <text>ATP + protein L-histidine = ADP + protein N-phospho-L-histidine.</text>
        <dbReference type="EC" id="2.7.13.3"/>
    </reaction>
</comment>
<keyword evidence="5" id="KW-0808">Transferase</keyword>
<evidence type="ECO:0000256" key="2">
    <source>
        <dbReference type="ARBA" id="ARBA00004236"/>
    </source>
</evidence>
<comment type="subcellular location">
    <subcellularLocation>
        <location evidence="2">Cell membrane</location>
    </subcellularLocation>
</comment>
<dbReference type="InterPro" id="IPR036890">
    <property type="entry name" value="HATPase_C_sf"/>
</dbReference>
<dbReference type="CDD" id="cd00082">
    <property type="entry name" value="HisKA"/>
    <property type="match status" value="1"/>
</dbReference>
<evidence type="ECO:0000256" key="11">
    <source>
        <dbReference type="SAM" id="Phobius"/>
    </source>
</evidence>
<dbReference type="EMBL" id="JAGSOH010000016">
    <property type="protein sequence ID" value="MBR7826374.1"/>
    <property type="molecule type" value="Genomic_DNA"/>
</dbReference>
<evidence type="ECO:0000256" key="8">
    <source>
        <dbReference type="ARBA" id="ARBA00022989"/>
    </source>
</evidence>
<dbReference type="AlphaFoldDB" id="A0A941EC89"/>
<evidence type="ECO:0000256" key="7">
    <source>
        <dbReference type="ARBA" id="ARBA00022777"/>
    </source>
</evidence>
<dbReference type="GO" id="GO:0005886">
    <property type="term" value="C:plasma membrane"/>
    <property type="evidence" value="ECO:0007669"/>
    <property type="project" value="UniProtKB-SubCell"/>
</dbReference>
<evidence type="ECO:0000256" key="5">
    <source>
        <dbReference type="ARBA" id="ARBA00022679"/>
    </source>
</evidence>
<feature type="region of interest" description="Disordered" evidence="10">
    <location>
        <begin position="380"/>
        <end position="415"/>
    </location>
</feature>
<dbReference type="InterPro" id="IPR036097">
    <property type="entry name" value="HisK_dim/P_sf"/>
</dbReference>
<accession>A0A941EC89</accession>
<evidence type="ECO:0000259" key="13">
    <source>
        <dbReference type="PROSITE" id="PS50885"/>
    </source>
</evidence>
<dbReference type="CDD" id="cd06225">
    <property type="entry name" value="HAMP"/>
    <property type="match status" value="1"/>
</dbReference>
<dbReference type="RefSeq" id="WP_212517523.1">
    <property type="nucleotide sequence ID" value="NZ_JAGSOH010000016.1"/>
</dbReference>
<keyword evidence="4" id="KW-0597">Phosphoprotein</keyword>
<dbReference type="SUPFAM" id="SSF47384">
    <property type="entry name" value="Homodimeric domain of signal transducing histidine kinase"/>
    <property type="match status" value="1"/>
</dbReference>
<dbReference type="Pfam" id="PF02518">
    <property type="entry name" value="HATPase_c"/>
    <property type="match status" value="1"/>
</dbReference>
<dbReference type="PANTHER" id="PTHR45436">
    <property type="entry name" value="SENSOR HISTIDINE KINASE YKOH"/>
    <property type="match status" value="1"/>
</dbReference>
<keyword evidence="8 11" id="KW-1133">Transmembrane helix</keyword>
<dbReference type="PROSITE" id="PS50885">
    <property type="entry name" value="HAMP"/>
    <property type="match status" value="1"/>
</dbReference>
<feature type="transmembrane region" description="Helical" evidence="11">
    <location>
        <begin position="85"/>
        <end position="108"/>
    </location>
</feature>
<dbReference type="Proteomes" id="UP000676325">
    <property type="component" value="Unassembled WGS sequence"/>
</dbReference>
<keyword evidence="7" id="KW-0418">Kinase</keyword>
<keyword evidence="6 11" id="KW-0812">Transmembrane</keyword>
<keyword evidence="9" id="KW-0902">Two-component regulatory system</keyword>
<dbReference type="SMART" id="SM00388">
    <property type="entry name" value="HisKA"/>
    <property type="match status" value="1"/>
</dbReference>
<dbReference type="InterPro" id="IPR050428">
    <property type="entry name" value="TCS_sensor_his_kinase"/>
</dbReference>
<evidence type="ECO:0000256" key="6">
    <source>
        <dbReference type="ARBA" id="ARBA00022692"/>
    </source>
</evidence>
<evidence type="ECO:0000256" key="9">
    <source>
        <dbReference type="ARBA" id="ARBA00023012"/>
    </source>
</evidence>
<feature type="transmembrane region" description="Helical" evidence="11">
    <location>
        <begin position="12"/>
        <end position="37"/>
    </location>
</feature>
<evidence type="ECO:0000256" key="3">
    <source>
        <dbReference type="ARBA" id="ARBA00012438"/>
    </source>
</evidence>
<dbReference type="Pfam" id="PF00512">
    <property type="entry name" value="HisKA"/>
    <property type="match status" value="1"/>
</dbReference>
<dbReference type="EC" id="2.7.13.3" evidence="3"/>
<keyword evidence="11" id="KW-0472">Membrane</keyword>
<feature type="domain" description="HAMP" evidence="13">
    <location>
        <begin position="109"/>
        <end position="162"/>
    </location>
</feature>
<dbReference type="InterPro" id="IPR003660">
    <property type="entry name" value="HAMP_dom"/>
</dbReference>
<dbReference type="SUPFAM" id="SSF158472">
    <property type="entry name" value="HAMP domain-like"/>
    <property type="match status" value="1"/>
</dbReference>
<feature type="domain" description="Histidine kinase" evidence="12">
    <location>
        <begin position="170"/>
        <end position="383"/>
    </location>
</feature>
<proteinExistence type="predicted"/>
<evidence type="ECO:0000256" key="10">
    <source>
        <dbReference type="SAM" id="MobiDB-lite"/>
    </source>
</evidence>
<dbReference type="SMART" id="SM00304">
    <property type="entry name" value="HAMP"/>
    <property type="match status" value="1"/>
</dbReference>
<dbReference type="SMART" id="SM00387">
    <property type="entry name" value="HATPase_c"/>
    <property type="match status" value="1"/>
</dbReference>
<keyword evidence="15" id="KW-1185">Reference proteome</keyword>
<dbReference type="PROSITE" id="PS50109">
    <property type="entry name" value="HIS_KIN"/>
    <property type="match status" value="1"/>
</dbReference>
<evidence type="ECO:0000256" key="1">
    <source>
        <dbReference type="ARBA" id="ARBA00000085"/>
    </source>
</evidence>
<gene>
    <name evidence="14" type="ORF">KDK95_08680</name>
</gene>
<evidence type="ECO:0000313" key="14">
    <source>
        <dbReference type="EMBL" id="MBR7826374.1"/>
    </source>
</evidence>
<dbReference type="InterPro" id="IPR003661">
    <property type="entry name" value="HisK_dim/P_dom"/>
</dbReference>
<dbReference type="Pfam" id="PF00672">
    <property type="entry name" value="HAMP"/>
    <property type="match status" value="1"/>
</dbReference>
<evidence type="ECO:0000313" key="15">
    <source>
        <dbReference type="Proteomes" id="UP000676325"/>
    </source>
</evidence>
<sequence>MPLRTPRNTIRLRLTLLYAAFFLFSGAVLVAIIYTLVDSSSGPLVSVTHLNPVPLGSGGAVHTEPPQPLQSSLAQAAHAQEMHELLVNSMVALPVMAVVSALLGWIVAGRVLRPLRVITGSVRDITAHRLNERLLVSGPRDELAELSETFNGLLDRLEAAFEAERLFVANASHELRTPLTRERTVMEVALRDRNATVETLRAAGERVLASGQQLEKLIEALLTLARSQREVEADEPFDLAEAAAKYVATTESAARVASVTVHADLAPAPGRGDPRLAERLVANLVDNAIRHNVPGGHVTVRTWQADGSSHVRVENTGQLVPATELHRLTHPFQRLAPGRGSGSGSGLGLSIVRAIAAAHGAKCMLASRPGGGLVVEVRFRTPRGPRPGDGSGAARGNGHQPAVPPKADSNSSMSS</sequence>
<evidence type="ECO:0000259" key="12">
    <source>
        <dbReference type="PROSITE" id="PS50109"/>
    </source>
</evidence>
<dbReference type="Gene3D" id="1.10.287.130">
    <property type="match status" value="1"/>
</dbReference>
<dbReference type="Gene3D" id="6.10.340.10">
    <property type="match status" value="1"/>
</dbReference>